<dbReference type="Pfam" id="PF08165">
    <property type="entry name" value="FerA"/>
    <property type="match status" value="1"/>
</dbReference>
<organism evidence="8 9">
    <name type="scientific">Stichopus japonicus</name>
    <name type="common">Sea cucumber</name>
    <dbReference type="NCBI Taxonomy" id="307972"/>
    <lineage>
        <taxon>Eukaryota</taxon>
        <taxon>Metazoa</taxon>
        <taxon>Echinodermata</taxon>
        <taxon>Eleutherozoa</taxon>
        <taxon>Echinozoa</taxon>
        <taxon>Holothuroidea</taxon>
        <taxon>Aspidochirotacea</taxon>
        <taxon>Aspidochirotida</taxon>
        <taxon>Stichopodidae</taxon>
        <taxon>Apostichopus</taxon>
    </lineage>
</organism>
<feature type="non-terminal residue" evidence="8">
    <location>
        <position position="1"/>
    </location>
</feature>
<dbReference type="InterPro" id="IPR012561">
    <property type="entry name" value="Ferlin_B-domain"/>
</dbReference>
<dbReference type="GO" id="GO:0061025">
    <property type="term" value="P:membrane fusion"/>
    <property type="evidence" value="ECO:0007669"/>
    <property type="project" value="TreeGrafter"/>
</dbReference>
<keyword evidence="3" id="KW-0677">Repeat</keyword>
<dbReference type="AlphaFoldDB" id="A0A2G8KTL7"/>
<dbReference type="PROSITE" id="PS50004">
    <property type="entry name" value="C2"/>
    <property type="match status" value="3"/>
</dbReference>
<evidence type="ECO:0000256" key="1">
    <source>
        <dbReference type="ARBA" id="ARBA00004167"/>
    </source>
</evidence>
<dbReference type="InterPro" id="IPR000008">
    <property type="entry name" value="C2_dom"/>
</dbReference>
<accession>A0A2G8KTL7</accession>
<dbReference type="SUPFAM" id="SSF49562">
    <property type="entry name" value="C2 domain (Calcium/lipid-binding domain, CaLB)"/>
    <property type="match status" value="3"/>
</dbReference>
<comment type="subcellular location">
    <subcellularLocation>
        <location evidence="1">Membrane</location>
        <topology evidence="1">Single-pass membrane protein</topology>
    </subcellularLocation>
</comment>
<keyword evidence="2" id="KW-0812">Transmembrane</keyword>
<dbReference type="InterPro" id="IPR037722">
    <property type="entry name" value="C2C_Ferlin"/>
</dbReference>
<sequence>TKKKTEVQKDTLDPTFNEKLEFDLGGKALSSSDSIEIVVKDSEKIGKDRLVGKYTFSLSAVAGKNKSANPTIKLQDKSGRPTTGELVLQINYSPPPGAEGPIKAKKAADVSSAPGAGDGDDGDDEEDEEEEEELEEGGDAGGAGRSIGSMKKKKKRRSQLSKKPQDFQVRIKIWQARQLGGGNVHPVCKVTVSNQTKMTRVKKSTNSPYWDEVFFFNFNASPAELFDEVVNLEVFNSKKLRSDALIGNFQLDVGTIYEEDDHCFLNKWLLLTNADDAQAGPKGYLQASMSVLTTGEDAPVFKKSRGMTCSLDPAFFEGVKKLFGADKQKELVDPFMVIDFAGQQIETEVKQCNDHPDWNMILRLGIRFPSMCERIKLQMMDWDRLTGNDYIGTAFIDLPAISSPGQEEDEEEEDEAEGDNEEEEEGDLASGFLPTFGPCFVNFYGSTREFSDLPDSFEDLNKGKGEGVAYRGRVLLSIESKLGEHPETSMEPISEEDLLRVSKYLRRRKFRLYCAMLDALMVSETDDPVEFEVSIGNYGNKLDDGCIPQPSATQPTNAVHDGCQYHFLPWGENKPLLIINSDWEDITWRLESLNILFSRIRRLESNLSRVKLTMKAGAPTAEIAAQLIGMIDSLIMDCNKPLPVADTTKDKLNDLDRKKYQMRCNALIAISAEATKLREHATDVQEAIDEVEGYLNVLKSLAVEPQNSMPDVIIWMISGANVCLPQDQLMTSCSLQKTPMLAASSVAGSPASFSRRTVTDSLDSCLPAWTVSTESDDIEALEASDIVVPGQMWANIGARKIPAFIRVKMWLGLEAESENFQRGL</sequence>
<keyword evidence="4" id="KW-1133">Transmembrane helix</keyword>
<feature type="non-terminal residue" evidence="8">
    <location>
        <position position="824"/>
    </location>
</feature>
<dbReference type="CDD" id="cd04011">
    <property type="entry name" value="C2B_Ferlin"/>
    <property type="match status" value="1"/>
</dbReference>
<dbReference type="EMBL" id="MRZV01000377">
    <property type="protein sequence ID" value="PIK51346.1"/>
    <property type="molecule type" value="Genomic_DNA"/>
</dbReference>
<gene>
    <name evidence="8" type="ORF">BSL78_11750</name>
</gene>
<proteinExistence type="predicted"/>
<dbReference type="Pfam" id="PF00168">
    <property type="entry name" value="C2"/>
    <property type="match status" value="3"/>
</dbReference>
<evidence type="ECO:0000259" key="7">
    <source>
        <dbReference type="PROSITE" id="PS50004"/>
    </source>
</evidence>
<keyword evidence="9" id="KW-1185">Reference proteome</keyword>
<dbReference type="InterPro" id="IPR012968">
    <property type="entry name" value="FerIin_dom"/>
</dbReference>
<evidence type="ECO:0000256" key="3">
    <source>
        <dbReference type="ARBA" id="ARBA00022737"/>
    </source>
</evidence>
<dbReference type="InterPro" id="IPR037721">
    <property type="entry name" value="Ferlin"/>
</dbReference>
<dbReference type="InterPro" id="IPR035892">
    <property type="entry name" value="C2_domain_sf"/>
</dbReference>
<evidence type="ECO:0000256" key="2">
    <source>
        <dbReference type="ARBA" id="ARBA00022692"/>
    </source>
</evidence>
<feature type="domain" description="C2" evidence="7">
    <location>
        <begin position="1"/>
        <end position="71"/>
    </location>
</feature>
<name>A0A2G8KTL7_STIJA</name>
<evidence type="ECO:0000313" key="8">
    <source>
        <dbReference type="EMBL" id="PIK51346.1"/>
    </source>
</evidence>
<dbReference type="PANTHER" id="PTHR12546">
    <property type="entry name" value="FER-1-LIKE"/>
    <property type="match status" value="1"/>
</dbReference>
<dbReference type="STRING" id="307972.A0A2G8KTL7"/>
<evidence type="ECO:0000256" key="6">
    <source>
        <dbReference type="SAM" id="MobiDB-lite"/>
    </source>
</evidence>
<feature type="domain" description="C2" evidence="7">
    <location>
        <begin position="151"/>
        <end position="269"/>
    </location>
</feature>
<keyword evidence="5" id="KW-0472">Membrane</keyword>
<dbReference type="CDD" id="cd04018">
    <property type="entry name" value="C2C_Ferlin"/>
    <property type="match status" value="1"/>
</dbReference>
<dbReference type="OrthoDB" id="10059618at2759"/>
<dbReference type="SMART" id="SM00239">
    <property type="entry name" value="C2"/>
    <property type="match status" value="3"/>
</dbReference>
<feature type="region of interest" description="Disordered" evidence="6">
    <location>
        <begin position="65"/>
        <end position="84"/>
    </location>
</feature>
<reference evidence="8 9" key="1">
    <citation type="journal article" date="2017" name="PLoS Biol.">
        <title>The sea cucumber genome provides insights into morphological evolution and visceral regeneration.</title>
        <authorList>
            <person name="Zhang X."/>
            <person name="Sun L."/>
            <person name="Yuan J."/>
            <person name="Sun Y."/>
            <person name="Gao Y."/>
            <person name="Zhang L."/>
            <person name="Li S."/>
            <person name="Dai H."/>
            <person name="Hamel J.F."/>
            <person name="Liu C."/>
            <person name="Yu Y."/>
            <person name="Liu S."/>
            <person name="Lin W."/>
            <person name="Guo K."/>
            <person name="Jin S."/>
            <person name="Xu P."/>
            <person name="Storey K.B."/>
            <person name="Huan P."/>
            <person name="Zhang T."/>
            <person name="Zhou Y."/>
            <person name="Zhang J."/>
            <person name="Lin C."/>
            <person name="Li X."/>
            <person name="Xing L."/>
            <person name="Huo D."/>
            <person name="Sun M."/>
            <person name="Wang L."/>
            <person name="Mercier A."/>
            <person name="Li F."/>
            <person name="Yang H."/>
            <person name="Xiang J."/>
        </authorList>
    </citation>
    <scope>NUCLEOTIDE SEQUENCE [LARGE SCALE GENOMIC DNA]</scope>
    <source>
        <strain evidence="8">Shaxun</strain>
        <tissue evidence="8">Muscle</tissue>
    </source>
</reference>
<feature type="compositionally biased region" description="Acidic residues" evidence="6">
    <location>
        <begin position="118"/>
        <end position="138"/>
    </location>
</feature>
<feature type="region of interest" description="Disordered" evidence="6">
    <location>
        <begin position="401"/>
        <end position="428"/>
    </location>
</feature>
<dbReference type="InterPro" id="IPR012560">
    <property type="entry name" value="Ferlin_A-domain"/>
</dbReference>
<feature type="compositionally biased region" description="Basic residues" evidence="6">
    <location>
        <begin position="150"/>
        <end position="160"/>
    </location>
</feature>
<dbReference type="InterPro" id="IPR037720">
    <property type="entry name" value="C2B_Ferlin"/>
</dbReference>
<feature type="compositionally biased region" description="Acidic residues" evidence="6">
    <location>
        <begin position="406"/>
        <end position="427"/>
    </location>
</feature>
<dbReference type="GO" id="GO:0016020">
    <property type="term" value="C:membrane"/>
    <property type="evidence" value="ECO:0007669"/>
    <property type="project" value="UniProtKB-SubCell"/>
</dbReference>
<evidence type="ECO:0000313" key="9">
    <source>
        <dbReference type="Proteomes" id="UP000230750"/>
    </source>
</evidence>
<dbReference type="PANTHER" id="PTHR12546:SF33">
    <property type="entry name" value="SPERM VESICLE FUSION PROTEIN FER-1"/>
    <property type="match status" value="1"/>
</dbReference>
<dbReference type="SMART" id="SM01201">
    <property type="entry name" value="FerB"/>
    <property type="match status" value="1"/>
</dbReference>
<dbReference type="GO" id="GO:0007009">
    <property type="term" value="P:plasma membrane organization"/>
    <property type="evidence" value="ECO:0007669"/>
    <property type="project" value="TreeGrafter"/>
</dbReference>
<feature type="domain" description="C2" evidence="7">
    <location>
        <begin position="293"/>
        <end position="412"/>
    </location>
</feature>
<evidence type="ECO:0000256" key="4">
    <source>
        <dbReference type="ARBA" id="ARBA00022989"/>
    </source>
</evidence>
<dbReference type="Proteomes" id="UP000230750">
    <property type="component" value="Unassembled WGS sequence"/>
</dbReference>
<dbReference type="Gene3D" id="2.60.40.150">
    <property type="entry name" value="C2 domain"/>
    <property type="match status" value="3"/>
</dbReference>
<protein>
    <submittedName>
        <fullName evidence="8">Dysferlin</fullName>
    </submittedName>
</protein>
<evidence type="ECO:0000256" key="5">
    <source>
        <dbReference type="ARBA" id="ARBA00023136"/>
    </source>
</evidence>
<dbReference type="SMART" id="SM01202">
    <property type="entry name" value="FerI"/>
    <property type="match status" value="1"/>
</dbReference>
<comment type="caution">
    <text evidence="8">The sequence shown here is derived from an EMBL/GenBank/DDBJ whole genome shotgun (WGS) entry which is preliminary data.</text>
</comment>
<feature type="region of interest" description="Disordered" evidence="6">
    <location>
        <begin position="89"/>
        <end position="164"/>
    </location>
</feature>
<dbReference type="SMART" id="SM01200">
    <property type="entry name" value="FerA"/>
    <property type="match status" value="1"/>
</dbReference>